<proteinExistence type="predicted"/>
<feature type="chain" id="PRO_5020845499" evidence="1">
    <location>
        <begin position="23"/>
        <end position="85"/>
    </location>
</feature>
<dbReference type="Proteomes" id="UP000306918">
    <property type="component" value="Unassembled WGS sequence"/>
</dbReference>
<gene>
    <name evidence="2" type="ORF">FAM09_01675</name>
</gene>
<comment type="caution">
    <text evidence="2">The sequence shown here is derived from an EMBL/GenBank/DDBJ whole genome shotgun (WGS) entry which is preliminary data.</text>
</comment>
<evidence type="ECO:0000313" key="3">
    <source>
        <dbReference type="Proteomes" id="UP000306918"/>
    </source>
</evidence>
<evidence type="ECO:0000256" key="1">
    <source>
        <dbReference type="SAM" id="SignalP"/>
    </source>
</evidence>
<accession>A0A4S8HYU2</accession>
<dbReference type="EMBL" id="STFF01000001">
    <property type="protein sequence ID" value="THU40850.1"/>
    <property type="molecule type" value="Genomic_DNA"/>
</dbReference>
<sequence>MNKIKLAFIAIAILAAVGGAFATKPCDTCENSQQYIYTGSGYVAVGLYGEDFDCYITAGVCTFWRPDPWQPNVYAPCHEGYYIPQ</sequence>
<keyword evidence="3" id="KW-1185">Reference proteome</keyword>
<dbReference type="RefSeq" id="WP_136575342.1">
    <property type="nucleotide sequence ID" value="NZ_STFF01000001.1"/>
</dbReference>
<dbReference type="AlphaFoldDB" id="A0A4S8HYU2"/>
<reference evidence="2 3" key="1">
    <citation type="submission" date="2019-04" db="EMBL/GenBank/DDBJ databases">
        <title>Niastella caeni sp. nov., isolated from activated sludge.</title>
        <authorList>
            <person name="Sheng M."/>
        </authorList>
    </citation>
    <scope>NUCLEOTIDE SEQUENCE [LARGE SCALE GENOMIC DNA]</scope>
    <source>
        <strain evidence="2 3">HX-2-15</strain>
    </source>
</reference>
<keyword evidence="1" id="KW-0732">Signal</keyword>
<organism evidence="2 3">
    <name type="scientific">Niastella caeni</name>
    <dbReference type="NCBI Taxonomy" id="2569763"/>
    <lineage>
        <taxon>Bacteria</taxon>
        <taxon>Pseudomonadati</taxon>
        <taxon>Bacteroidota</taxon>
        <taxon>Chitinophagia</taxon>
        <taxon>Chitinophagales</taxon>
        <taxon>Chitinophagaceae</taxon>
        <taxon>Niastella</taxon>
    </lineage>
</organism>
<evidence type="ECO:0000313" key="2">
    <source>
        <dbReference type="EMBL" id="THU40850.1"/>
    </source>
</evidence>
<dbReference type="OrthoDB" id="680073at2"/>
<name>A0A4S8HYU2_9BACT</name>
<feature type="signal peptide" evidence="1">
    <location>
        <begin position="1"/>
        <end position="22"/>
    </location>
</feature>
<protein>
    <submittedName>
        <fullName evidence="2">Uncharacterized protein</fullName>
    </submittedName>
</protein>